<dbReference type="OrthoDB" id="25165at2759"/>
<keyword evidence="8" id="KW-1185">Reference proteome</keyword>
<protein>
    <recommendedName>
        <fullName evidence="4">Selenoprotein M</fullName>
    </recommendedName>
</protein>
<gene>
    <name evidence="7" type="primary">100113569</name>
</gene>
<feature type="chain" id="PRO_5029705834" description="Selenoprotein M" evidence="5">
    <location>
        <begin position="26"/>
        <end position="117"/>
    </location>
</feature>
<dbReference type="AlphaFoldDB" id="A0A7M7G361"/>
<dbReference type="GO" id="GO:0016491">
    <property type="term" value="F:oxidoreductase activity"/>
    <property type="evidence" value="ECO:0007669"/>
    <property type="project" value="TreeGrafter"/>
</dbReference>
<evidence type="ECO:0000256" key="3">
    <source>
        <dbReference type="ARBA" id="ARBA00022933"/>
    </source>
</evidence>
<dbReference type="KEGG" id="nvi:100113569"/>
<organism evidence="7 8">
    <name type="scientific">Nasonia vitripennis</name>
    <name type="common">Parasitic wasp</name>
    <dbReference type="NCBI Taxonomy" id="7425"/>
    <lineage>
        <taxon>Eukaryota</taxon>
        <taxon>Metazoa</taxon>
        <taxon>Ecdysozoa</taxon>
        <taxon>Arthropoda</taxon>
        <taxon>Hexapoda</taxon>
        <taxon>Insecta</taxon>
        <taxon>Pterygota</taxon>
        <taxon>Neoptera</taxon>
        <taxon>Endopterygota</taxon>
        <taxon>Hymenoptera</taxon>
        <taxon>Apocrita</taxon>
        <taxon>Proctotrupomorpha</taxon>
        <taxon>Chalcidoidea</taxon>
        <taxon>Pteromalidae</taxon>
        <taxon>Pteromalinae</taxon>
        <taxon>Nasonia</taxon>
    </lineage>
</organism>
<dbReference type="InterPro" id="IPR039992">
    <property type="entry name" value="Sep15_SelM"/>
</dbReference>
<dbReference type="Proteomes" id="UP000002358">
    <property type="component" value="Chromosome 2"/>
</dbReference>
<dbReference type="SUPFAM" id="SSF52833">
    <property type="entry name" value="Thioredoxin-like"/>
    <property type="match status" value="1"/>
</dbReference>
<keyword evidence="2 5" id="KW-0732">Signal</keyword>
<proteinExistence type="inferred from homology"/>
<dbReference type="Gene3D" id="3.40.30.50">
    <property type="entry name" value="Sep15/SelM thioredoxin-like domain, active-site redox motif"/>
    <property type="match status" value="1"/>
</dbReference>
<dbReference type="Pfam" id="PF08806">
    <property type="entry name" value="Sep15_SelM"/>
    <property type="match status" value="1"/>
</dbReference>
<evidence type="ECO:0000256" key="5">
    <source>
        <dbReference type="SAM" id="SignalP"/>
    </source>
</evidence>
<dbReference type="EnsemblMetazoa" id="XM_001600801">
    <property type="protein sequence ID" value="XP_001600851"/>
    <property type="gene ID" value="LOC100113569"/>
</dbReference>
<evidence type="ECO:0000259" key="6">
    <source>
        <dbReference type="Pfam" id="PF08806"/>
    </source>
</evidence>
<evidence type="ECO:0000313" key="8">
    <source>
        <dbReference type="Proteomes" id="UP000002358"/>
    </source>
</evidence>
<comment type="similarity">
    <text evidence="1">Belongs to the selenoprotein M/F family.</text>
</comment>
<dbReference type="GO" id="GO:0005788">
    <property type="term" value="C:endoplasmic reticulum lumen"/>
    <property type="evidence" value="ECO:0007669"/>
    <property type="project" value="TreeGrafter"/>
</dbReference>
<evidence type="ECO:0000256" key="1">
    <source>
        <dbReference type="ARBA" id="ARBA00005742"/>
    </source>
</evidence>
<dbReference type="InterPro" id="IPR038219">
    <property type="entry name" value="Sep15/SelM_sf"/>
</dbReference>
<dbReference type="InParanoid" id="A0A7M7G361"/>
<dbReference type="InterPro" id="IPR014912">
    <property type="entry name" value="Sep15_SelM_dom"/>
</dbReference>
<dbReference type="InterPro" id="IPR036249">
    <property type="entry name" value="Thioredoxin-like_sf"/>
</dbReference>
<evidence type="ECO:0000313" key="7">
    <source>
        <dbReference type="EnsemblMetazoa" id="XP_001600851"/>
    </source>
</evidence>
<evidence type="ECO:0000256" key="2">
    <source>
        <dbReference type="ARBA" id="ARBA00022729"/>
    </source>
</evidence>
<reference evidence="7" key="1">
    <citation type="submission" date="2021-01" db="UniProtKB">
        <authorList>
            <consortium name="EnsemblMetazoa"/>
        </authorList>
    </citation>
    <scope>IDENTIFICATION</scope>
</reference>
<evidence type="ECO:0000256" key="4">
    <source>
        <dbReference type="ARBA" id="ARBA00040773"/>
    </source>
</evidence>
<accession>A0A7M7G361</accession>
<feature type="signal peptide" evidence="5">
    <location>
        <begin position="1"/>
        <end position="25"/>
    </location>
</feature>
<name>A0A7M7G361_NASVI</name>
<dbReference type="OMA" id="ESCSGXQ"/>
<sequence length="117" mass="13228">MKPSRVAVFAISAIVLSVLTDLAFASKGMYSRAVVESCRGCQLNRLPDVKAFILEDVPLYDNAEFKHIQGAPPELVLYDHAEKEIERLQIGLLTREECNELMYEKGFKKSKPIKDEI</sequence>
<feature type="domain" description="Selenoprotein F/M" evidence="6">
    <location>
        <begin position="33"/>
        <end position="107"/>
    </location>
</feature>
<dbReference type="SMR" id="A0A7M7G361"/>
<dbReference type="PANTHER" id="PTHR13077:SF7">
    <property type="entry name" value="SELENOPROTEIN M"/>
    <property type="match status" value="1"/>
</dbReference>
<dbReference type="PANTHER" id="PTHR13077">
    <property type="entry name" value="SELENOPROTEIN F"/>
    <property type="match status" value="1"/>
</dbReference>
<keyword evidence="3" id="KW-0712">Selenocysteine</keyword>